<keyword evidence="4" id="KW-0808">Transferase</keyword>
<feature type="transmembrane region" description="Helical" evidence="12">
    <location>
        <begin position="92"/>
        <end position="113"/>
    </location>
</feature>
<dbReference type="AlphaFoldDB" id="A0A212D018"/>
<evidence type="ECO:0000256" key="1">
    <source>
        <dbReference type="ARBA" id="ARBA00004477"/>
    </source>
</evidence>
<accession>A0A212D018</accession>
<evidence type="ECO:0000256" key="11">
    <source>
        <dbReference type="SAM" id="MobiDB-lite"/>
    </source>
</evidence>
<dbReference type="EMBL" id="MKHE01000010">
    <property type="protein sequence ID" value="OWK11562.1"/>
    <property type="molecule type" value="Genomic_DNA"/>
</dbReference>
<reference evidence="13 14" key="1">
    <citation type="journal article" date="2018" name="Mol. Genet. Genomics">
        <title>The red deer Cervus elaphus genome CerEla1.0: sequencing, annotating, genes, and chromosomes.</title>
        <authorList>
            <person name="Bana N.A."/>
            <person name="Nyiri A."/>
            <person name="Nagy J."/>
            <person name="Frank K."/>
            <person name="Nagy T."/>
            <person name="Steger V."/>
            <person name="Schiller M."/>
            <person name="Lakatos P."/>
            <person name="Sugar L."/>
            <person name="Horn P."/>
            <person name="Barta E."/>
            <person name="Orosz L."/>
        </authorList>
    </citation>
    <scope>NUCLEOTIDE SEQUENCE [LARGE SCALE GENOMIC DNA]</scope>
    <source>
        <strain evidence="13">Hungarian</strain>
    </source>
</reference>
<evidence type="ECO:0000256" key="12">
    <source>
        <dbReference type="SAM" id="Phobius"/>
    </source>
</evidence>
<keyword evidence="8" id="KW-0443">Lipid metabolism</keyword>
<evidence type="ECO:0000256" key="6">
    <source>
        <dbReference type="ARBA" id="ARBA00022824"/>
    </source>
</evidence>
<comment type="subcellular location">
    <subcellularLocation>
        <location evidence="1">Endoplasmic reticulum membrane</location>
        <topology evidence="1">Multi-pass membrane protein</topology>
    </subcellularLocation>
</comment>
<evidence type="ECO:0000256" key="7">
    <source>
        <dbReference type="ARBA" id="ARBA00022989"/>
    </source>
</evidence>
<evidence type="ECO:0000256" key="10">
    <source>
        <dbReference type="ARBA" id="ARBA00023315"/>
    </source>
</evidence>
<comment type="caution">
    <text evidence="13">The sequence shown here is derived from an EMBL/GenBank/DDBJ whole genome shotgun (WGS) entry which is preliminary data.</text>
</comment>
<dbReference type="GO" id="GO:0019432">
    <property type="term" value="P:triglyceride biosynthetic process"/>
    <property type="evidence" value="ECO:0007669"/>
    <property type="project" value="TreeGrafter"/>
</dbReference>
<gene>
    <name evidence="13" type="ORF">Celaphus_00007226</name>
</gene>
<proteinExistence type="inferred from homology"/>
<name>A0A212D018_CEREH</name>
<keyword evidence="14" id="KW-1185">Reference proteome</keyword>
<evidence type="ECO:0000256" key="2">
    <source>
        <dbReference type="ARBA" id="ARBA00005420"/>
    </source>
</evidence>
<keyword evidence="6" id="KW-0256">Endoplasmic reticulum</keyword>
<dbReference type="PANTHER" id="PTHR12317:SF36">
    <property type="entry name" value="2-ACYLGLYCEROL O-ACYLTRANSFERASE 3"/>
    <property type="match status" value="1"/>
</dbReference>
<dbReference type="PANTHER" id="PTHR12317">
    <property type="entry name" value="DIACYLGLYCEROL O-ACYLTRANSFERASE"/>
    <property type="match status" value="1"/>
</dbReference>
<evidence type="ECO:0000256" key="8">
    <source>
        <dbReference type="ARBA" id="ARBA00023098"/>
    </source>
</evidence>
<evidence type="ECO:0000256" key="3">
    <source>
        <dbReference type="ARBA" id="ARBA00022516"/>
    </source>
</evidence>
<evidence type="ECO:0000313" key="13">
    <source>
        <dbReference type="EMBL" id="OWK11562.1"/>
    </source>
</evidence>
<evidence type="ECO:0000256" key="5">
    <source>
        <dbReference type="ARBA" id="ARBA00022692"/>
    </source>
</evidence>
<feature type="region of interest" description="Disordered" evidence="11">
    <location>
        <begin position="232"/>
        <end position="263"/>
    </location>
</feature>
<dbReference type="Pfam" id="PF03982">
    <property type="entry name" value="DAGAT"/>
    <property type="match status" value="1"/>
</dbReference>
<keyword evidence="5 12" id="KW-0812">Transmembrane</keyword>
<dbReference type="InterPro" id="IPR007130">
    <property type="entry name" value="DAGAT"/>
</dbReference>
<evidence type="ECO:0000256" key="4">
    <source>
        <dbReference type="ARBA" id="ARBA00022679"/>
    </source>
</evidence>
<feature type="non-terminal residue" evidence="13">
    <location>
        <position position="1"/>
    </location>
</feature>
<evidence type="ECO:0000313" key="14">
    <source>
        <dbReference type="Proteomes" id="UP000242450"/>
    </source>
</evidence>
<dbReference type="GO" id="GO:0004144">
    <property type="term" value="F:diacylglycerol O-acyltransferase activity"/>
    <property type="evidence" value="ECO:0007669"/>
    <property type="project" value="TreeGrafter"/>
</dbReference>
<keyword evidence="7 12" id="KW-1133">Transmembrane helix</keyword>
<comment type="similarity">
    <text evidence="2">Belongs to the diacylglycerol acyltransferase family.</text>
</comment>
<keyword evidence="9 12" id="KW-0472">Membrane</keyword>
<dbReference type="Proteomes" id="UP000242450">
    <property type="component" value="Chromosome 10"/>
</dbReference>
<evidence type="ECO:0000256" key="9">
    <source>
        <dbReference type="ARBA" id="ARBA00023136"/>
    </source>
</evidence>
<keyword evidence="10" id="KW-0012">Acyltransferase</keyword>
<organism evidence="13 14">
    <name type="scientific">Cervus elaphus hippelaphus</name>
    <name type="common">European red deer</name>
    <dbReference type="NCBI Taxonomy" id="46360"/>
    <lineage>
        <taxon>Eukaryota</taxon>
        <taxon>Metazoa</taxon>
        <taxon>Chordata</taxon>
        <taxon>Craniata</taxon>
        <taxon>Vertebrata</taxon>
        <taxon>Euteleostomi</taxon>
        <taxon>Mammalia</taxon>
        <taxon>Eutheria</taxon>
        <taxon>Laurasiatheria</taxon>
        <taxon>Artiodactyla</taxon>
        <taxon>Ruminantia</taxon>
        <taxon>Pecora</taxon>
        <taxon>Cervidae</taxon>
        <taxon>Cervinae</taxon>
        <taxon>Cervus</taxon>
    </lineage>
</organism>
<keyword evidence="3" id="KW-0444">Lipid biosynthesis</keyword>
<protein>
    <submittedName>
        <fullName evidence="13">Uncharacterized protein</fullName>
    </submittedName>
</protein>
<feature type="non-terminal residue" evidence="13">
    <location>
        <position position="263"/>
    </location>
</feature>
<sequence>PGAPDCLIPCTLEPGLDPRIHYLNGLYGDRNTPWAGGRGCAWVPSWAVWRHFWDHLPISLLKTLQKQWLEVLSTGQYMLTFLFMDPFFSFRAFFLLFTSLWWLSVPYLVWLFLDQDTPCHGERLNKGSRRRGDKGKTLNSHICWCGGRSFQLVSCLLCFLPLIVPTPLPQLVKTAELPPDHSYLLVADPRGVTCFGHFCNFATESIGFSRHMFCEPGFYSVAAPARPGYGHRGRGAHEGLMPSQGALPHSLEPSRLRPPGTEA</sequence>
<dbReference type="GO" id="GO:0005789">
    <property type="term" value="C:endoplasmic reticulum membrane"/>
    <property type="evidence" value="ECO:0007669"/>
    <property type="project" value="UniProtKB-SubCell"/>
</dbReference>